<dbReference type="Gene3D" id="3.40.190.10">
    <property type="entry name" value="Periplasmic binding protein-like II"/>
    <property type="match status" value="2"/>
</dbReference>
<dbReference type="NCBIfam" id="TIGR01098">
    <property type="entry name" value="3A0109s03R"/>
    <property type="match status" value="1"/>
</dbReference>
<dbReference type="GO" id="GO:0055085">
    <property type="term" value="P:transmembrane transport"/>
    <property type="evidence" value="ECO:0007669"/>
    <property type="project" value="InterPro"/>
</dbReference>
<organism evidence="4 5">
    <name type="scientific">Chitiniphilus eburneus</name>
    <dbReference type="NCBI Taxonomy" id="2571148"/>
    <lineage>
        <taxon>Bacteria</taxon>
        <taxon>Pseudomonadati</taxon>
        <taxon>Pseudomonadota</taxon>
        <taxon>Betaproteobacteria</taxon>
        <taxon>Neisseriales</taxon>
        <taxon>Chitinibacteraceae</taxon>
        <taxon>Chitiniphilus</taxon>
    </lineage>
</organism>
<comment type="similarity">
    <text evidence="1">Belongs to the phosphate/phosphite/phosphonate binding protein family.</text>
</comment>
<evidence type="ECO:0000256" key="3">
    <source>
        <dbReference type="SAM" id="SignalP"/>
    </source>
</evidence>
<dbReference type="Gene3D" id="1.20.58.90">
    <property type="match status" value="1"/>
</dbReference>
<dbReference type="EMBL" id="SUMF01000037">
    <property type="protein sequence ID" value="TJZ65439.1"/>
    <property type="molecule type" value="Genomic_DNA"/>
</dbReference>
<dbReference type="InterPro" id="IPR005770">
    <property type="entry name" value="PhnD"/>
</dbReference>
<evidence type="ECO:0000313" key="4">
    <source>
        <dbReference type="EMBL" id="TJZ65439.1"/>
    </source>
</evidence>
<dbReference type="OrthoDB" id="5318791at2"/>
<proteinExistence type="inferred from homology"/>
<dbReference type="NCBIfam" id="TIGR03431">
    <property type="entry name" value="PhnD"/>
    <property type="match status" value="1"/>
</dbReference>
<dbReference type="RefSeq" id="WP_136774857.1">
    <property type="nucleotide sequence ID" value="NZ_CP156074.1"/>
</dbReference>
<dbReference type="AlphaFoldDB" id="A0A4U0PCX7"/>
<evidence type="ECO:0000313" key="5">
    <source>
        <dbReference type="Proteomes" id="UP000310016"/>
    </source>
</evidence>
<dbReference type="InterPro" id="IPR017797">
    <property type="entry name" value="Phosphnate-bd"/>
</dbReference>
<feature type="signal peptide" evidence="3">
    <location>
        <begin position="1"/>
        <end position="20"/>
    </location>
</feature>
<accession>A0A4U0PCX7</accession>
<feature type="chain" id="PRO_5020910753" evidence="3">
    <location>
        <begin position="21"/>
        <end position="325"/>
    </location>
</feature>
<gene>
    <name evidence="4" type="primary">phnD</name>
    <name evidence="4" type="ORF">FAZ21_18210</name>
</gene>
<dbReference type="SUPFAM" id="SSF53850">
    <property type="entry name" value="Periplasmic binding protein-like II"/>
    <property type="match status" value="1"/>
</dbReference>
<dbReference type="Proteomes" id="UP000310016">
    <property type="component" value="Unassembled WGS sequence"/>
</dbReference>
<protein>
    <submittedName>
        <fullName evidence="4">Phosphonate ABC transporter substrate-binding protein</fullName>
    </submittedName>
</protein>
<dbReference type="PANTHER" id="PTHR35841">
    <property type="entry name" value="PHOSPHONATES-BINDING PERIPLASMIC PROTEIN"/>
    <property type="match status" value="1"/>
</dbReference>
<keyword evidence="2 3" id="KW-0732">Signal</keyword>
<comment type="caution">
    <text evidence="4">The sequence shown here is derived from an EMBL/GenBank/DDBJ whole genome shotgun (WGS) entry which is preliminary data.</text>
</comment>
<dbReference type="PANTHER" id="PTHR35841:SF1">
    <property type="entry name" value="PHOSPHONATES-BINDING PERIPLASMIC PROTEIN"/>
    <property type="match status" value="1"/>
</dbReference>
<reference evidence="4 5" key="1">
    <citation type="submission" date="2019-04" db="EMBL/GenBank/DDBJ databases">
        <title>Chitiniphilus eburnea sp. nov., a novel chitinolytic bacterium isolated from aquaculture sludge.</title>
        <authorList>
            <person name="Sheng M."/>
        </authorList>
    </citation>
    <scope>NUCLEOTIDE SEQUENCE [LARGE SCALE GENOMIC DNA]</scope>
    <source>
        <strain evidence="4 5">HX-2-15</strain>
    </source>
</reference>
<dbReference type="Pfam" id="PF12974">
    <property type="entry name" value="Phosphonate-bd"/>
    <property type="match status" value="1"/>
</dbReference>
<name>A0A4U0PCX7_9NEIS</name>
<sequence>MFRRFLTTVALAATVLPLHAADMPKELNFGIIATESTGALRQMWQPLVDDMSKQLGIKVNAFFAPDYAGVIEGMRFNKVQLGWFGNKSAIEAVDRAGGEVFAQQVDADGAPGYWSLLITHKDSGITSMDQVLKNKGKYTLGMGDPQSTSGFLVPGYYLFTQNDINPKTHFSTVRNANHETNIMAVLNRQVDVATNNTEQLDKLKQTFPERYAQIRVLWRSPLIPKDPLVWRKDMPDELKSRVRAFIVGYGKNEREKAILKAIYNTGSFRASSDAQLLPTRQLELARVKNKIEDDTTLSATEKKTQLDDVNAKLADLNRQLAATDK</sequence>
<dbReference type="GO" id="GO:0043190">
    <property type="term" value="C:ATP-binding cassette (ABC) transporter complex"/>
    <property type="evidence" value="ECO:0007669"/>
    <property type="project" value="InterPro"/>
</dbReference>
<dbReference type="GO" id="GO:0015716">
    <property type="term" value="P:organic phosphonate transport"/>
    <property type="evidence" value="ECO:0007669"/>
    <property type="project" value="InterPro"/>
</dbReference>
<evidence type="ECO:0000256" key="1">
    <source>
        <dbReference type="ARBA" id="ARBA00007162"/>
    </source>
</evidence>
<evidence type="ECO:0000256" key="2">
    <source>
        <dbReference type="ARBA" id="ARBA00022729"/>
    </source>
</evidence>
<keyword evidence="5" id="KW-1185">Reference proteome</keyword>